<evidence type="ECO:0000313" key="1">
    <source>
        <dbReference type="EMBL" id="PBK63526.1"/>
    </source>
</evidence>
<sequence>MWIEERTRPGEELEIVDRVHGTEKVGVVLTEGGRRESRTYYEGTNRRVPIDVKWTTPGNFCEHEEMRNRAPTTFKVSVGAKLSVKDDGHLEREARNYQQFPEHFFQHWSGYNVIPPLHDPTPALAVVPQFYGYYVPEEGEAKDGEYLSPILLLEDCGVPVDVDQLDLDDRHECASLLFRMHCEGWLHNSVCPRNILVQHGDMGDWPICRKQEDRRFRLIDFGRSRSFTPEDTSFGNLRAGEEWQCQEMFKILNCRA</sequence>
<dbReference type="EMBL" id="KZ293458">
    <property type="protein sequence ID" value="PBK63526.1"/>
    <property type="molecule type" value="Genomic_DNA"/>
</dbReference>
<dbReference type="InterPro" id="IPR011009">
    <property type="entry name" value="Kinase-like_dom_sf"/>
</dbReference>
<dbReference type="Proteomes" id="UP000218334">
    <property type="component" value="Unassembled WGS sequence"/>
</dbReference>
<reference evidence="2" key="1">
    <citation type="journal article" date="2017" name="Nat. Ecol. Evol.">
        <title>Genome expansion and lineage-specific genetic innovations in the forest pathogenic fungi Armillaria.</title>
        <authorList>
            <person name="Sipos G."/>
            <person name="Prasanna A.N."/>
            <person name="Walter M.C."/>
            <person name="O'Connor E."/>
            <person name="Balint B."/>
            <person name="Krizsan K."/>
            <person name="Kiss B."/>
            <person name="Hess J."/>
            <person name="Varga T."/>
            <person name="Slot J."/>
            <person name="Riley R."/>
            <person name="Boka B."/>
            <person name="Rigling D."/>
            <person name="Barry K."/>
            <person name="Lee J."/>
            <person name="Mihaltcheva S."/>
            <person name="LaButti K."/>
            <person name="Lipzen A."/>
            <person name="Waldron R."/>
            <person name="Moloney N.M."/>
            <person name="Sperisen C."/>
            <person name="Kredics L."/>
            <person name="Vagvoelgyi C."/>
            <person name="Patrignani A."/>
            <person name="Fitzpatrick D."/>
            <person name="Nagy I."/>
            <person name="Doyle S."/>
            <person name="Anderson J.B."/>
            <person name="Grigoriev I.V."/>
            <person name="Gueldener U."/>
            <person name="Muensterkoetter M."/>
            <person name="Nagy L.G."/>
        </authorList>
    </citation>
    <scope>NUCLEOTIDE SEQUENCE [LARGE SCALE GENOMIC DNA]</scope>
    <source>
        <strain evidence="2">28-4</strain>
    </source>
</reference>
<evidence type="ECO:0008006" key="3">
    <source>
        <dbReference type="Google" id="ProtNLM"/>
    </source>
</evidence>
<protein>
    <recommendedName>
        <fullName evidence="3">Protein kinase domain-containing protein</fullName>
    </recommendedName>
</protein>
<name>A0A2H3BKD7_9AGAR</name>
<keyword evidence="2" id="KW-1185">Reference proteome</keyword>
<dbReference type="SUPFAM" id="SSF56112">
    <property type="entry name" value="Protein kinase-like (PK-like)"/>
    <property type="match status" value="1"/>
</dbReference>
<gene>
    <name evidence="1" type="ORF">ARMSODRAFT_942310</name>
</gene>
<dbReference type="AlphaFoldDB" id="A0A2H3BKD7"/>
<organism evidence="1 2">
    <name type="scientific">Armillaria solidipes</name>
    <dbReference type="NCBI Taxonomy" id="1076256"/>
    <lineage>
        <taxon>Eukaryota</taxon>
        <taxon>Fungi</taxon>
        <taxon>Dikarya</taxon>
        <taxon>Basidiomycota</taxon>
        <taxon>Agaricomycotina</taxon>
        <taxon>Agaricomycetes</taxon>
        <taxon>Agaricomycetidae</taxon>
        <taxon>Agaricales</taxon>
        <taxon>Marasmiineae</taxon>
        <taxon>Physalacriaceae</taxon>
        <taxon>Armillaria</taxon>
    </lineage>
</organism>
<dbReference type="Gene3D" id="1.10.510.10">
    <property type="entry name" value="Transferase(Phosphotransferase) domain 1"/>
    <property type="match status" value="1"/>
</dbReference>
<proteinExistence type="predicted"/>
<evidence type="ECO:0000313" key="2">
    <source>
        <dbReference type="Proteomes" id="UP000218334"/>
    </source>
</evidence>
<accession>A0A2H3BKD7</accession>
<dbReference type="STRING" id="1076256.A0A2H3BKD7"/>